<dbReference type="InterPro" id="IPR050172">
    <property type="entry name" value="SsuD_RutA_monooxygenase"/>
</dbReference>
<name>A0ABT4VVM7_9HYPH</name>
<dbReference type="Gene3D" id="3.20.20.30">
    <property type="entry name" value="Luciferase-like domain"/>
    <property type="match status" value="1"/>
</dbReference>
<keyword evidence="7" id="KW-1185">Reference proteome</keyword>
<comment type="caution">
    <text evidence="6">The sequence shown here is derived from an EMBL/GenBank/DDBJ whole genome shotgun (WGS) entry which is preliminary data.</text>
</comment>
<dbReference type="PANTHER" id="PTHR42847:SF4">
    <property type="entry name" value="ALKANESULFONATE MONOOXYGENASE-RELATED"/>
    <property type="match status" value="1"/>
</dbReference>
<accession>A0ABT4VVM7</accession>
<evidence type="ECO:0000256" key="4">
    <source>
        <dbReference type="ARBA" id="ARBA00023033"/>
    </source>
</evidence>
<sequence length="314" mass="35422">MARVQVGFHVDGDVWEPEQLTGVEDAGYDFLTTGEHMVFFRPILDVVTVLAHAAAVTTKIKLIPSTLILPLRHPTIMAKELISLDILSKGRLVASVGIGGDYPREFQACGVSMKERGKRANEGIEIMRKYWSGERFSYDGDIFKLEDVDMLPPPYQKGGPPLWVCGRSDPAMRRAARLGDGWQPYMYTPDLLAESVDKIKGFAEEYKRPLADDFAFTSFMYVSMHDDVQEARNRAIEQLSFRFNMPFEKIVDKYCAYGPSDRIVEQLGQYVQAGANHIVIALVMPPEERMDYVNKCAAEILPQLQEMTANRIAT</sequence>
<dbReference type="Proteomes" id="UP001148313">
    <property type="component" value="Unassembled WGS sequence"/>
</dbReference>
<dbReference type="InterPro" id="IPR019921">
    <property type="entry name" value="Lucif-like_OxRdtase_Rv2161c"/>
</dbReference>
<dbReference type="RefSeq" id="WP_271092646.1">
    <property type="nucleotide sequence ID" value="NZ_JAPJZH010000031.1"/>
</dbReference>
<keyword evidence="3" id="KW-0560">Oxidoreductase</keyword>
<dbReference type="PANTHER" id="PTHR42847">
    <property type="entry name" value="ALKANESULFONATE MONOOXYGENASE"/>
    <property type="match status" value="1"/>
</dbReference>
<keyword evidence="1" id="KW-0285">Flavoprotein</keyword>
<keyword evidence="2" id="KW-0288">FMN</keyword>
<evidence type="ECO:0000256" key="1">
    <source>
        <dbReference type="ARBA" id="ARBA00022630"/>
    </source>
</evidence>
<dbReference type="SUPFAM" id="SSF51679">
    <property type="entry name" value="Bacterial luciferase-like"/>
    <property type="match status" value="1"/>
</dbReference>
<evidence type="ECO:0000256" key="2">
    <source>
        <dbReference type="ARBA" id="ARBA00022643"/>
    </source>
</evidence>
<evidence type="ECO:0000313" key="7">
    <source>
        <dbReference type="Proteomes" id="UP001148313"/>
    </source>
</evidence>
<evidence type="ECO:0000256" key="3">
    <source>
        <dbReference type="ARBA" id="ARBA00023002"/>
    </source>
</evidence>
<protein>
    <submittedName>
        <fullName evidence="6">LLM class flavin-dependent oxidoreductase</fullName>
    </submittedName>
</protein>
<reference evidence="6" key="1">
    <citation type="submission" date="2022-11" db="EMBL/GenBank/DDBJ databases">
        <title>Hoeflea poritis sp. nov., isolated from scleractinian coral Porites lutea.</title>
        <authorList>
            <person name="Zhang G."/>
            <person name="Wei Q."/>
            <person name="Cai L."/>
        </authorList>
    </citation>
    <scope>NUCLEOTIDE SEQUENCE</scope>
    <source>
        <strain evidence="6">E7-10</strain>
    </source>
</reference>
<evidence type="ECO:0000259" key="5">
    <source>
        <dbReference type="Pfam" id="PF00296"/>
    </source>
</evidence>
<dbReference type="InterPro" id="IPR011251">
    <property type="entry name" value="Luciferase-like_dom"/>
</dbReference>
<organism evidence="6 7">
    <name type="scientific">Hoeflea poritis</name>
    <dbReference type="NCBI Taxonomy" id="2993659"/>
    <lineage>
        <taxon>Bacteria</taxon>
        <taxon>Pseudomonadati</taxon>
        <taxon>Pseudomonadota</taxon>
        <taxon>Alphaproteobacteria</taxon>
        <taxon>Hyphomicrobiales</taxon>
        <taxon>Rhizobiaceae</taxon>
        <taxon>Hoeflea</taxon>
    </lineage>
</organism>
<evidence type="ECO:0000313" key="6">
    <source>
        <dbReference type="EMBL" id="MDA4848770.1"/>
    </source>
</evidence>
<dbReference type="Pfam" id="PF00296">
    <property type="entry name" value="Bac_luciferase"/>
    <property type="match status" value="1"/>
</dbReference>
<dbReference type="InterPro" id="IPR036661">
    <property type="entry name" value="Luciferase-like_sf"/>
</dbReference>
<gene>
    <name evidence="6" type="ORF">OOZ53_25685</name>
</gene>
<keyword evidence="4" id="KW-0503">Monooxygenase</keyword>
<feature type="domain" description="Luciferase-like" evidence="5">
    <location>
        <begin position="18"/>
        <end position="239"/>
    </location>
</feature>
<dbReference type="NCBIfam" id="TIGR03619">
    <property type="entry name" value="F420_Rv2161c"/>
    <property type="match status" value="1"/>
</dbReference>
<proteinExistence type="predicted"/>
<dbReference type="EMBL" id="JAPJZH010000031">
    <property type="protein sequence ID" value="MDA4848770.1"/>
    <property type="molecule type" value="Genomic_DNA"/>
</dbReference>